<dbReference type="STRING" id="1095630.A0A2J6THU7"/>
<gene>
    <name evidence="2" type="ORF">K444DRAFT_345997</name>
</gene>
<dbReference type="AlphaFoldDB" id="A0A2J6THU7"/>
<dbReference type="PANTHER" id="PTHR34180:SF1">
    <property type="entry name" value="BETA-ALANYL-DOPAMINE_CARCININE HYDROLASE"/>
    <property type="match status" value="1"/>
</dbReference>
<name>A0A2J6THU7_9HELO</name>
<keyword evidence="3" id="KW-1185">Reference proteome</keyword>
<dbReference type="Gene3D" id="1.10.10.2120">
    <property type="match status" value="1"/>
</dbReference>
<dbReference type="OrthoDB" id="189997at2759"/>
<dbReference type="GeneID" id="36580150"/>
<evidence type="ECO:0000313" key="3">
    <source>
        <dbReference type="Proteomes" id="UP000235371"/>
    </source>
</evidence>
<dbReference type="InterPro" id="IPR047801">
    <property type="entry name" value="Peptidase_C45"/>
</dbReference>
<protein>
    <submittedName>
        <fullName evidence="2">AAT-domain-containing protein</fullName>
    </submittedName>
</protein>
<feature type="domain" description="Peptidase C45 hydrolase" evidence="1">
    <location>
        <begin position="131"/>
        <end position="348"/>
    </location>
</feature>
<dbReference type="Pfam" id="PF03417">
    <property type="entry name" value="AAT"/>
    <property type="match status" value="1"/>
</dbReference>
<evidence type="ECO:0000313" key="2">
    <source>
        <dbReference type="EMBL" id="PMD62600.1"/>
    </source>
</evidence>
<organism evidence="2 3">
    <name type="scientific">Hyaloscypha bicolor E</name>
    <dbReference type="NCBI Taxonomy" id="1095630"/>
    <lineage>
        <taxon>Eukaryota</taxon>
        <taxon>Fungi</taxon>
        <taxon>Dikarya</taxon>
        <taxon>Ascomycota</taxon>
        <taxon>Pezizomycotina</taxon>
        <taxon>Leotiomycetes</taxon>
        <taxon>Helotiales</taxon>
        <taxon>Hyaloscyphaceae</taxon>
        <taxon>Hyaloscypha</taxon>
        <taxon>Hyaloscypha bicolor</taxon>
    </lineage>
</organism>
<dbReference type="EMBL" id="KZ613783">
    <property type="protein sequence ID" value="PMD62600.1"/>
    <property type="molecule type" value="Genomic_DNA"/>
</dbReference>
<evidence type="ECO:0000259" key="1">
    <source>
        <dbReference type="Pfam" id="PF03417"/>
    </source>
</evidence>
<dbReference type="NCBIfam" id="NF040521">
    <property type="entry name" value="C45_proenzyme"/>
    <property type="match status" value="1"/>
</dbReference>
<dbReference type="InterPro" id="IPR005079">
    <property type="entry name" value="Peptidase_C45_hydrolase"/>
</dbReference>
<dbReference type="Gene3D" id="3.60.60.10">
    <property type="entry name" value="Penicillin V Acylase, Chain A"/>
    <property type="match status" value="1"/>
</dbReference>
<accession>A0A2J6THU7</accession>
<dbReference type="InParanoid" id="A0A2J6THU7"/>
<dbReference type="PANTHER" id="PTHR34180">
    <property type="entry name" value="PEPTIDASE C45"/>
    <property type="match status" value="1"/>
</dbReference>
<proteinExistence type="predicted"/>
<dbReference type="RefSeq" id="XP_024739504.1">
    <property type="nucleotide sequence ID" value="XM_024872069.1"/>
</dbReference>
<dbReference type="Proteomes" id="UP000235371">
    <property type="component" value="Unassembled WGS sequence"/>
</dbReference>
<reference evidence="2 3" key="1">
    <citation type="submission" date="2016-04" db="EMBL/GenBank/DDBJ databases">
        <title>A degradative enzymes factory behind the ericoid mycorrhizal symbiosis.</title>
        <authorList>
            <consortium name="DOE Joint Genome Institute"/>
            <person name="Martino E."/>
            <person name="Morin E."/>
            <person name="Grelet G."/>
            <person name="Kuo A."/>
            <person name="Kohler A."/>
            <person name="Daghino S."/>
            <person name="Barry K."/>
            <person name="Choi C."/>
            <person name="Cichocki N."/>
            <person name="Clum A."/>
            <person name="Copeland A."/>
            <person name="Hainaut M."/>
            <person name="Haridas S."/>
            <person name="Labutti K."/>
            <person name="Lindquist E."/>
            <person name="Lipzen A."/>
            <person name="Khouja H.-R."/>
            <person name="Murat C."/>
            <person name="Ohm R."/>
            <person name="Olson A."/>
            <person name="Spatafora J."/>
            <person name="Veneault-Fourrey C."/>
            <person name="Henrissat B."/>
            <person name="Grigoriev I."/>
            <person name="Martin F."/>
            <person name="Perotto S."/>
        </authorList>
    </citation>
    <scope>NUCLEOTIDE SEQUENCE [LARGE SCALE GENOMIC DNA]</scope>
    <source>
        <strain evidence="2 3">E</strain>
    </source>
</reference>
<dbReference type="InterPro" id="IPR047794">
    <property type="entry name" value="C45_proenzyme-like"/>
</dbReference>
<sequence>MLDVLCSGTPEEVGYHHGSKGKLQISRSITFYKDLFQSKCKMDWEEVKQFALKYEPYLKQHWPQYIEEMQGVAKGAEVTYPNILALNVRTEVAFGNFNDGCTAFSWKGAKSSILAQNWDWNVSCPTPHLTDWCKRQAENLICLRIKKSDGVNIQMITEAGIIGKIGMNSNGVGCTLNALKAHGVSYDKLPCHLALRTVMESSSREAAVLTLEKAGVASACHILVGDATGGTGLECSSEDLVKLEMNREVIVTHTNHYVLKHKDGVVEAPDWLPGTRFRLSRINQLLNGAKEEELNAELAARLLKDETEGDGAAICRSAKSAKDNLQTLFSIVMDLGNKKAKVAVGRPASSTEILVLESMNRKV</sequence>